<evidence type="ECO:0000313" key="2">
    <source>
        <dbReference type="Proteomes" id="UP001230649"/>
    </source>
</evidence>
<comment type="caution">
    <text evidence="1">The sequence shown here is derived from an EMBL/GenBank/DDBJ whole genome shotgun (WGS) entry which is preliminary data.</text>
</comment>
<dbReference type="EMBL" id="JASBWS010000079">
    <property type="protein sequence ID" value="KAJ9100054.1"/>
    <property type="molecule type" value="Genomic_DNA"/>
</dbReference>
<keyword evidence="2" id="KW-1185">Reference proteome</keyword>
<protein>
    <submittedName>
        <fullName evidence="1">Uncharacterized protein</fullName>
    </submittedName>
</protein>
<proteinExistence type="predicted"/>
<gene>
    <name evidence="1" type="ORF">QFC20_005578</name>
</gene>
<evidence type="ECO:0000313" key="1">
    <source>
        <dbReference type="EMBL" id="KAJ9100054.1"/>
    </source>
</evidence>
<dbReference type="Proteomes" id="UP001230649">
    <property type="component" value="Unassembled WGS sequence"/>
</dbReference>
<accession>A0ACC2VLP8</accession>
<sequence>MAIDSTRHWDSLVDGLRQLPKTDLHRIGRLNDAYPTLETPPATEAEADKRIALLKEFEDERRNGEIQARILTQAKDHLGQMIHAIQNPPATADIPKRKQRRPSPGTSSRLSPAVGGSVTAPIVGTGRSISPLPASISTGHHGFSHQRDSGTPTGGRPKDTKFRKKDMIQAQLPLQAGRRVAFKMSSRAAGNVPGVVVEVSAETSETGWILAEIQGNIGGDKNRYEVIDPESQDKTKFNTTMRSLFPLPDLNADPRSPTHPNAYEDFPQGTRILAIYPDTSSFYRGIVRHPPIPGTASGHPVAKATSGSLPGKYIVEFDDDNNQQQVVNWDLVFEDCRLMSPSPDAG</sequence>
<organism evidence="1 2">
    <name type="scientific">Naganishia adeliensis</name>
    <dbReference type="NCBI Taxonomy" id="92952"/>
    <lineage>
        <taxon>Eukaryota</taxon>
        <taxon>Fungi</taxon>
        <taxon>Dikarya</taxon>
        <taxon>Basidiomycota</taxon>
        <taxon>Agaricomycotina</taxon>
        <taxon>Tremellomycetes</taxon>
        <taxon>Filobasidiales</taxon>
        <taxon>Filobasidiaceae</taxon>
        <taxon>Naganishia</taxon>
    </lineage>
</organism>
<reference evidence="1" key="1">
    <citation type="submission" date="2023-04" db="EMBL/GenBank/DDBJ databases">
        <title>Draft Genome sequencing of Naganishia species isolated from polar environments using Oxford Nanopore Technology.</title>
        <authorList>
            <person name="Leo P."/>
            <person name="Venkateswaran K."/>
        </authorList>
    </citation>
    <scope>NUCLEOTIDE SEQUENCE</scope>
    <source>
        <strain evidence="1">MNA-CCFEE 5262</strain>
    </source>
</reference>
<name>A0ACC2VLP8_9TREE</name>